<dbReference type="EMBL" id="CP021112">
    <property type="protein sequence ID" value="ARQ01288.1"/>
    <property type="molecule type" value="Genomic_DNA"/>
</dbReference>
<accession>A0A1W6ZVJ6</accession>
<keyword evidence="2" id="KW-1185">Reference proteome</keyword>
<evidence type="ECO:0000313" key="2">
    <source>
        <dbReference type="Proteomes" id="UP000194137"/>
    </source>
</evidence>
<dbReference type="AlphaFoldDB" id="A0A1W6ZVJ6"/>
<dbReference type="Proteomes" id="UP000194137">
    <property type="component" value="Chromosome"/>
</dbReference>
<evidence type="ECO:0000313" key="1">
    <source>
        <dbReference type="EMBL" id="ARQ01288.1"/>
    </source>
</evidence>
<dbReference type="KEGG" id="psin:CAK95_20950"/>
<name>A0A1W6ZVJ6_9HYPH</name>
<gene>
    <name evidence="1" type="ORF">CAK95_20950</name>
</gene>
<organism evidence="1 2">
    <name type="scientific">Pseudorhodoplanes sinuspersici</name>
    <dbReference type="NCBI Taxonomy" id="1235591"/>
    <lineage>
        <taxon>Bacteria</taxon>
        <taxon>Pseudomonadati</taxon>
        <taxon>Pseudomonadota</taxon>
        <taxon>Alphaproteobacteria</taxon>
        <taxon>Hyphomicrobiales</taxon>
        <taxon>Pseudorhodoplanes</taxon>
    </lineage>
</organism>
<sequence>MFSGGLRHCVRQYRYDAGATGIKTVRESGPEDVAENRERERKWVEHCKPIVRQDAYGVGRYAYAARGCEYGRIGD</sequence>
<reference evidence="1 2" key="1">
    <citation type="submission" date="2017-05" db="EMBL/GenBank/DDBJ databases">
        <title>Full genome sequence of Pseudorhodoplanes sinuspersici.</title>
        <authorList>
            <person name="Dastgheib S.M.M."/>
            <person name="Shavandi M."/>
            <person name="Tirandaz H."/>
        </authorList>
    </citation>
    <scope>NUCLEOTIDE SEQUENCE [LARGE SCALE GENOMIC DNA]</scope>
    <source>
        <strain evidence="1 2">RIPI110</strain>
    </source>
</reference>
<proteinExistence type="predicted"/>
<protein>
    <submittedName>
        <fullName evidence="1">Uncharacterized protein</fullName>
    </submittedName>
</protein>